<name>A0A2U1CFZ0_9FIRM</name>
<dbReference type="AlphaFoldDB" id="A0A2U1CFZ0"/>
<evidence type="ECO:0000313" key="1">
    <source>
        <dbReference type="EMBL" id="PVY59737.1"/>
    </source>
</evidence>
<evidence type="ECO:0000313" key="2">
    <source>
        <dbReference type="Proteomes" id="UP000245778"/>
    </source>
</evidence>
<dbReference type="EMBL" id="QEKK01000001">
    <property type="protein sequence ID" value="PVY59737.1"/>
    <property type="molecule type" value="Genomic_DNA"/>
</dbReference>
<accession>A0A2U1CFZ0</accession>
<reference evidence="1 2" key="1">
    <citation type="submission" date="2018-04" db="EMBL/GenBank/DDBJ databases">
        <title>Genomic Encyclopedia of Type Strains, Phase IV (KMG-IV): sequencing the most valuable type-strain genomes for metagenomic binning, comparative biology and taxonomic classification.</title>
        <authorList>
            <person name="Goeker M."/>
        </authorList>
    </citation>
    <scope>NUCLEOTIDE SEQUENCE [LARGE SCALE GENOMIC DNA]</scope>
    <source>
        <strain evidence="1 2">DSM 26588</strain>
    </source>
</reference>
<dbReference type="Proteomes" id="UP000245778">
    <property type="component" value="Unassembled WGS sequence"/>
</dbReference>
<comment type="caution">
    <text evidence="1">The sequence shown here is derived from an EMBL/GenBank/DDBJ whole genome shotgun (WGS) entry which is preliminary data.</text>
</comment>
<dbReference type="RefSeq" id="WP_116721486.1">
    <property type="nucleotide sequence ID" value="NZ_JANKAR010000001.1"/>
</dbReference>
<gene>
    <name evidence="1" type="ORF">C7373_101251</name>
</gene>
<sequence>MKTVLFISSNKVLGQGLSAAIHAKPELDFLWAAQLHYPQAVVGVDIFHADVVILDIVDQADMDQAVGICQPLRQVEQDLKILLLVRPEQSAVCSRVIDAKNAGLIDDFVFYDSSLAYLLAKLAAFS</sequence>
<organism evidence="1 2">
    <name type="scientific">Intestinimonas butyriciproducens</name>
    <dbReference type="NCBI Taxonomy" id="1297617"/>
    <lineage>
        <taxon>Bacteria</taxon>
        <taxon>Bacillati</taxon>
        <taxon>Bacillota</taxon>
        <taxon>Clostridia</taxon>
        <taxon>Eubacteriales</taxon>
        <taxon>Intestinimonas</taxon>
    </lineage>
</organism>
<proteinExistence type="predicted"/>
<protein>
    <recommendedName>
        <fullName evidence="3">Response regulatory domain-containing protein</fullName>
    </recommendedName>
</protein>
<dbReference type="OrthoDB" id="2082492at2"/>
<evidence type="ECO:0008006" key="3">
    <source>
        <dbReference type="Google" id="ProtNLM"/>
    </source>
</evidence>